<dbReference type="AlphaFoldDB" id="A0A7X1L0E3"/>
<feature type="region of interest" description="Disordered" evidence="1">
    <location>
        <begin position="416"/>
        <end position="440"/>
    </location>
</feature>
<protein>
    <recommendedName>
        <fullName evidence="4">Replication protein</fullName>
    </recommendedName>
</protein>
<accession>A0A7X1L0E3</accession>
<dbReference type="Proteomes" id="UP000526003">
    <property type="component" value="Unassembled WGS sequence"/>
</dbReference>
<organism evidence="2 3">
    <name type="scientific">Pseudomonas kielensis</name>
    <dbReference type="NCBI Taxonomy" id="2762577"/>
    <lineage>
        <taxon>Bacteria</taxon>
        <taxon>Pseudomonadati</taxon>
        <taxon>Pseudomonadota</taxon>
        <taxon>Gammaproteobacteria</taxon>
        <taxon>Pseudomonadales</taxon>
        <taxon>Pseudomonadaceae</taxon>
        <taxon>Pseudomonas</taxon>
    </lineage>
</organism>
<evidence type="ECO:0000313" key="3">
    <source>
        <dbReference type="Proteomes" id="UP000526003"/>
    </source>
</evidence>
<evidence type="ECO:0000313" key="2">
    <source>
        <dbReference type="EMBL" id="MBC2693593.1"/>
    </source>
</evidence>
<evidence type="ECO:0000256" key="1">
    <source>
        <dbReference type="SAM" id="MobiDB-lite"/>
    </source>
</evidence>
<dbReference type="EMBL" id="JACMYG010000064">
    <property type="protein sequence ID" value="MBC2693593.1"/>
    <property type="molecule type" value="Genomic_DNA"/>
</dbReference>
<dbReference type="Gene3D" id="3.90.920.10">
    <property type="entry name" value="DNA primase, PRIM domain"/>
    <property type="match status" value="1"/>
</dbReference>
<keyword evidence="3" id="KW-1185">Reference proteome</keyword>
<dbReference type="InterPro" id="IPR013321">
    <property type="entry name" value="Arc_rbn_hlx_hlx"/>
</dbReference>
<proteinExistence type="predicted"/>
<comment type="caution">
    <text evidence="2">The sequence shown here is derived from an EMBL/GenBank/DDBJ whole genome shotgun (WGS) entry which is preliminary data.</text>
</comment>
<dbReference type="GO" id="GO:0006355">
    <property type="term" value="P:regulation of DNA-templated transcription"/>
    <property type="evidence" value="ECO:0007669"/>
    <property type="project" value="InterPro"/>
</dbReference>
<sequence>MNSHIHYTAKFQKSSKLPHNFENIFEPLFYHDKADKKKRAYIHFFSKNKIFTYIDKKTNEEKKASTSNSSLSKLKETLTDLKDVVDVYATVNQFTFTRKLENLIYTTMFYSDLDIYHTGFKDISKEDFIEKVLNYCFENKIPEPNLMIYSGNGFYLKWLFSEKCNKYEFTLDKYKIAQKAINQLFQFLGADSKALDASRVLRLPGSINSKTGKKCEVIYFNDERKSAQDLFEAFSHFYTPEPAKPLKSRSKKVVADETVNQEKPLKQKLLLVKRDSSKAPKKTLSGPILAKARYDDLKKLIEIRNNNVENSRMSFLFWLLNFKALCGSTNFVDFESDAYEIAEKLNFKKNEWSFDELSTLENKVKKHNDGYKKVVKQNDEYFKLSNLYTPKNQTLIDIFQITDEEQKKLKTIISTSEKNSRRAQKRLDSGMKPQTGEAKSEPWLALGISRRTYYNRKKSSLI</sequence>
<gene>
    <name evidence="2" type="ORF">H7995_27855</name>
</gene>
<dbReference type="RefSeq" id="WP_153430126.1">
    <property type="nucleotide sequence ID" value="NZ_JACMYG010000064.1"/>
</dbReference>
<dbReference type="Gene3D" id="1.10.1220.10">
    <property type="entry name" value="Met repressor-like"/>
    <property type="match status" value="1"/>
</dbReference>
<reference evidence="2 3" key="1">
    <citation type="submission" date="2020-08" db="EMBL/GenBank/DDBJ databases">
        <title>Pseudomonas sp. nov.</title>
        <authorList>
            <person name="Gieschler S."/>
            <person name="Fiedler G."/>
            <person name="Brinks E."/>
            <person name="Boehnlein C."/>
            <person name="Franz C.M.A.P."/>
            <person name="Kabisch J."/>
        </authorList>
    </citation>
    <scope>NUCLEOTIDE SEQUENCE [LARGE SCALE GENOMIC DNA]</scope>
    <source>
        <strain evidence="2 3">MBT-1</strain>
    </source>
</reference>
<evidence type="ECO:0008006" key="4">
    <source>
        <dbReference type="Google" id="ProtNLM"/>
    </source>
</evidence>
<name>A0A7X1L0E3_9PSED</name>